<dbReference type="EMBL" id="NMVO01000013">
    <property type="protein sequence ID" value="OYO13593.1"/>
    <property type="molecule type" value="Genomic_DNA"/>
</dbReference>
<dbReference type="Proteomes" id="UP000215896">
    <property type="component" value="Unassembled WGS sequence"/>
</dbReference>
<evidence type="ECO:0000313" key="2">
    <source>
        <dbReference type="Proteomes" id="UP000215896"/>
    </source>
</evidence>
<comment type="caution">
    <text evidence="1">The sequence shown here is derived from an EMBL/GenBank/DDBJ whole genome shotgun (WGS) entry which is preliminary data.</text>
</comment>
<proteinExistence type="predicted"/>
<evidence type="ECO:0000313" key="1">
    <source>
        <dbReference type="EMBL" id="OYO13593.1"/>
    </source>
</evidence>
<organism evidence="1 2">
    <name type="scientific">Enemella evansiae</name>
    <dbReference type="NCBI Taxonomy" id="2016499"/>
    <lineage>
        <taxon>Bacteria</taxon>
        <taxon>Bacillati</taxon>
        <taxon>Actinomycetota</taxon>
        <taxon>Actinomycetes</taxon>
        <taxon>Propionibacteriales</taxon>
        <taxon>Propionibacteriaceae</taxon>
        <taxon>Enemella</taxon>
    </lineage>
</organism>
<keyword evidence="2" id="KW-1185">Reference proteome</keyword>
<dbReference type="AlphaFoldDB" id="A0A255GGZ2"/>
<evidence type="ECO:0008006" key="3">
    <source>
        <dbReference type="Google" id="ProtNLM"/>
    </source>
</evidence>
<accession>A0A255GGZ2</accession>
<sequence length="183" mass="19920">MPGGAVLGLAVCLIAVVALIWTMPKDEADRRTYAIAEGDAWFTWRDLQVRQVRTQVVTSVAGRYGDPVTAEPDAAFVVVDYQVRSLREPVALTHQLVLGDLRVDAFTRLSQLPAEQAQPGFTQTGTVVYQVPRAKLPARALSALQRPTRGLVSYSELPALRLELGQPVNALAEPAEATTEVTR</sequence>
<protein>
    <recommendedName>
        <fullName evidence="3">DUF4352 domain-containing protein</fullName>
    </recommendedName>
</protein>
<gene>
    <name evidence="1" type="ORF">CGZ94_11565</name>
</gene>
<accession>A0A4R6LN28</accession>
<reference evidence="1 2" key="1">
    <citation type="submission" date="2017-07" db="EMBL/GenBank/DDBJ databases">
        <title>Draft whole genome sequences of clinical Proprionibacteriaceae strains.</title>
        <authorList>
            <person name="Bernier A.-M."/>
            <person name="Bernard K."/>
            <person name="Domingo M.-C."/>
        </authorList>
    </citation>
    <scope>NUCLEOTIDE SEQUENCE [LARGE SCALE GENOMIC DNA]</scope>
    <source>
        <strain evidence="1 2">NML 030167</strain>
    </source>
</reference>
<name>A0A255GGZ2_9ACTN</name>